<evidence type="ECO:0000313" key="2">
    <source>
        <dbReference type="EMBL" id="GGM17280.1"/>
    </source>
</evidence>
<reference evidence="2" key="1">
    <citation type="journal article" date="2014" name="Int. J. Syst. Evol. Microbiol.">
        <title>Complete genome sequence of Corynebacterium casei LMG S-19264T (=DSM 44701T), isolated from a smear-ripened cheese.</title>
        <authorList>
            <consortium name="US DOE Joint Genome Institute (JGI-PGF)"/>
            <person name="Walter F."/>
            <person name="Albersmeier A."/>
            <person name="Kalinowski J."/>
            <person name="Ruckert C."/>
        </authorList>
    </citation>
    <scope>NUCLEOTIDE SEQUENCE</scope>
    <source>
        <strain evidence="2">CGMCC 4.7308</strain>
    </source>
</reference>
<evidence type="ECO:0000313" key="3">
    <source>
        <dbReference type="Proteomes" id="UP000655208"/>
    </source>
</evidence>
<reference evidence="2" key="2">
    <citation type="submission" date="2020-09" db="EMBL/GenBank/DDBJ databases">
        <authorList>
            <person name="Sun Q."/>
            <person name="Zhou Y."/>
        </authorList>
    </citation>
    <scope>NUCLEOTIDE SEQUENCE</scope>
    <source>
        <strain evidence="2">CGMCC 4.7308</strain>
    </source>
</reference>
<organism evidence="2 3">
    <name type="scientific">Nakamurella endophytica</name>
    <dbReference type="NCBI Taxonomy" id="1748367"/>
    <lineage>
        <taxon>Bacteria</taxon>
        <taxon>Bacillati</taxon>
        <taxon>Actinomycetota</taxon>
        <taxon>Actinomycetes</taxon>
        <taxon>Nakamurellales</taxon>
        <taxon>Nakamurellaceae</taxon>
        <taxon>Nakamurella</taxon>
    </lineage>
</organism>
<dbReference type="EMBL" id="BMNA01000017">
    <property type="protein sequence ID" value="GGM17280.1"/>
    <property type="molecule type" value="Genomic_DNA"/>
</dbReference>
<accession>A0A917TCJ9</accession>
<keyword evidence="1" id="KW-0472">Membrane</keyword>
<evidence type="ECO:0000256" key="1">
    <source>
        <dbReference type="SAM" id="Phobius"/>
    </source>
</evidence>
<feature type="transmembrane region" description="Helical" evidence="1">
    <location>
        <begin position="82"/>
        <end position="100"/>
    </location>
</feature>
<feature type="transmembrane region" description="Helical" evidence="1">
    <location>
        <begin position="56"/>
        <end position="76"/>
    </location>
</feature>
<dbReference type="AlphaFoldDB" id="A0A917TCJ9"/>
<proteinExistence type="predicted"/>
<gene>
    <name evidence="2" type="ORF">GCM10011594_41650</name>
</gene>
<protein>
    <submittedName>
        <fullName evidence="2">Uncharacterized protein</fullName>
    </submittedName>
</protein>
<feature type="transmembrane region" description="Helical" evidence="1">
    <location>
        <begin position="20"/>
        <end position="44"/>
    </location>
</feature>
<keyword evidence="3" id="KW-1185">Reference proteome</keyword>
<dbReference type="Proteomes" id="UP000655208">
    <property type="component" value="Unassembled WGS sequence"/>
</dbReference>
<keyword evidence="1" id="KW-0812">Transmembrane</keyword>
<comment type="caution">
    <text evidence="2">The sequence shown here is derived from an EMBL/GenBank/DDBJ whole genome shotgun (WGS) entry which is preliminary data.</text>
</comment>
<name>A0A917TCJ9_9ACTN</name>
<sequence length="103" mass="11103">MLGASALIFCLWSTTKVLGYWPTVVVSVALGGWALGCLLVGLMRGRRPMSWSHVPVGLRVATVGAVVVAASFTAGWLHTHTFALAFLGAVTPLYVAQWWAQRY</sequence>
<keyword evidence="1" id="KW-1133">Transmembrane helix</keyword>